<feature type="binding site" evidence="8">
    <location>
        <begin position="45"/>
        <end position="46"/>
    </location>
    <ligand>
        <name>substrate</name>
    </ligand>
</feature>
<dbReference type="PROSITE" id="PS00924">
    <property type="entry name" value="ASP_GLU_RACEMASE_2"/>
    <property type="match status" value="1"/>
</dbReference>
<comment type="catalytic activity">
    <reaction evidence="1 8">
        <text>L-glutamate = D-glutamate</text>
        <dbReference type="Rhea" id="RHEA:12813"/>
        <dbReference type="ChEBI" id="CHEBI:29985"/>
        <dbReference type="ChEBI" id="CHEBI:29986"/>
        <dbReference type="EC" id="5.1.1.3"/>
    </reaction>
</comment>
<dbReference type="Pfam" id="PF01177">
    <property type="entry name" value="Asp_Glu_race"/>
    <property type="match status" value="1"/>
</dbReference>
<evidence type="ECO:0000256" key="4">
    <source>
        <dbReference type="ARBA" id="ARBA00022984"/>
    </source>
</evidence>
<name>A0A1I0YQI1_9CLOT</name>
<feature type="active site" description="Proton donor/acceptor" evidence="8">
    <location>
        <position position="76"/>
    </location>
</feature>
<evidence type="ECO:0000313" key="9">
    <source>
        <dbReference type="EMBL" id="SFB15574.1"/>
    </source>
</evidence>
<comment type="function">
    <text evidence="8">Provides the (R)-glutamate required for cell wall biosynthesis.</text>
</comment>
<dbReference type="PANTHER" id="PTHR21198:SF3">
    <property type="entry name" value="GLUTAMATE RACEMASE"/>
    <property type="match status" value="1"/>
</dbReference>
<comment type="similarity">
    <text evidence="8">Belongs to the aspartate/glutamate racemases family.</text>
</comment>
<evidence type="ECO:0000256" key="5">
    <source>
        <dbReference type="ARBA" id="ARBA00023235"/>
    </source>
</evidence>
<organism evidence="9 10">
    <name type="scientific">Clostridium frigidicarnis</name>
    <dbReference type="NCBI Taxonomy" id="84698"/>
    <lineage>
        <taxon>Bacteria</taxon>
        <taxon>Bacillati</taxon>
        <taxon>Bacillota</taxon>
        <taxon>Clostridia</taxon>
        <taxon>Eubacteriales</taxon>
        <taxon>Clostridiaceae</taxon>
        <taxon>Clostridium</taxon>
    </lineage>
</organism>
<dbReference type="SUPFAM" id="SSF53681">
    <property type="entry name" value="Aspartate/glutamate racemase"/>
    <property type="match status" value="2"/>
</dbReference>
<dbReference type="STRING" id="84698.SAMN04488528_101486"/>
<dbReference type="PANTHER" id="PTHR21198">
    <property type="entry name" value="GLUTAMATE RACEMASE"/>
    <property type="match status" value="1"/>
</dbReference>
<dbReference type="EC" id="5.1.1.3" evidence="2 8"/>
<keyword evidence="5 8" id="KW-0413">Isomerase</keyword>
<dbReference type="InterPro" id="IPR001920">
    <property type="entry name" value="Asp/Glu_race"/>
</dbReference>
<dbReference type="OrthoDB" id="9801055at2"/>
<evidence type="ECO:0000256" key="8">
    <source>
        <dbReference type="HAMAP-Rule" id="MF_00258"/>
    </source>
</evidence>
<dbReference type="GO" id="GO:0009252">
    <property type="term" value="P:peptidoglycan biosynthetic process"/>
    <property type="evidence" value="ECO:0007669"/>
    <property type="project" value="UniProtKB-UniRule"/>
</dbReference>
<dbReference type="UniPathway" id="UPA00219"/>
<accession>A0A1I0YQI1</accession>
<comment type="pathway">
    <text evidence="8">Cell wall biogenesis; peptidoglycan biosynthesis.</text>
</comment>
<evidence type="ECO:0000256" key="7">
    <source>
        <dbReference type="ARBA" id="ARBA00070053"/>
    </source>
</evidence>
<feature type="active site" description="Proton donor/acceptor" evidence="8">
    <location>
        <position position="186"/>
    </location>
</feature>
<dbReference type="InterPro" id="IPR033134">
    <property type="entry name" value="Asp/Glu_racemase_AS_2"/>
</dbReference>
<dbReference type="HAMAP" id="MF_00258">
    <property type="entry name" value="Glu_racemase"/>
    <property type="match status" value="1"/>
</dbReference>
<gene>
    <name evidence="8" type="primary">murI</name>
    <name evidence="9" type="ORF">SAMN04488528_101486</name>
</gene>
<dbReference type="GO" id="GO:0008360">
    <property type="term" value="P:regulation of cell shape"/>
    <property type="evidence" value="ECO:0007669"/>
    <property type="project" value="UniProtKB-KW"/>
</dbReference>
<keyword evidence="3 8" id="KW-0133">Cell shape</keyword>
<keyword evidence="6 8" id="KW-0961">Cell wall biogenesis/degradation</keyword>
<feature type="binding site" evidence="8">
    <location>
        <begin position="77"/>
        <end position="78"/>
    </location>
    <ligand>
        <name>substrate</name>
    </ligand>
</feature>
<dbReference type="Proteomes" id="UP000198619">
    <property type="component" value="Unassembled WGS sequence"/>
</dbReference>
<dbReference type="Gene3D" id="3.40.50.1860">
    <property type="match status" value="2"/>
</dbReference>
<protein>
    <recommendedName>
        <fullName evidence="7 8">Glutamate racemase</fullName>
        <ecNumber evidence="2 8">5.1.1.3</ecNumber>
    </recommendedName>
</protein>
<evidence type="ECO:0000256" key="2">
    <source>
        <dbReference type="ARBA" id="ARBA00013090"/>
    </source>
</evidence>
<dbReference type="InterPro" id="IPR015942">
    <property type="entry name" value="Asp/Glu/hydantoin_racemase"/>
</dbReference>
<dbReference type="InterPro" id="IPR018187">
    <property type="entry name" value="Asp/Glu_racemase_AS_1"/>
</dbReference>
<proteinExistence type="inferred from homology"/>
<reference evidence="9 10" key="1">
    <citation type="submission" date="2016-10" db="EMBL/GenBank/DDBJ databases">
        <authorList>
            <person name="de Groot N.N."/>
        </authorList>
    </citation>
    <scope>NUCLEOTIDE SEQUENCE [LARGE SCALE GENOMIC DNA]</scope>
    <source>
        <strain evidence="9 10">DSM 12271</strain>
    </source>
</reference>
<evidence type="ECO:0000256" key="6">
    <source>
        <dbReference type="ARBA" id="ARBA00023316"/>
    </source>
</evidence>
<dbReference type="GO" id="GO:0071555">
    <property type="term" value="P:cell wall organization"/>
    <property type="evidence" value="ECO:0007669"/>
    <property type="project" value="UniProtKB-KW"/>
</dbReference>
<dbReference type="InterPro" id="IPR004391">
    <property type="entry name" value="Glu_race"/>
</dbReference>
<keyword evidence="4 8" id="KW-0573">Peptidoglycan synthesis</keyword>
<dbReference type="AlphaFoldDB" id="A0A1I0YQI1"/>
<dbReference type="FunFam" id="3.40.50.1860:FF:000002">
    <property type="entry name" value="Glutamate racemase"/>
    <property type="match status" value="1"/>
</dbReference>
<sequence>MEDKNNRPIGFFDTGVGGLSVLKTAIKLMPNENFVYFGDSKNAPYGTKSIDKVRELTLKSAEFLVSKNVKAIVIACNTATSVAINDLRKIYDIPVIGVEPALKPAIELKRDGKIVIMATTVTLAETKFNNLVNKYGKEAEIEPLPCPGLVEFIENGDLNSKELKSFLKSKFNKFEGSKLSSIVLGCTHYPFIEDVIKEIIGSDVPIIDGSLGTTNELKRKLEEKNLLNLNNKDRYIKIFNSSENKNLIDLSYKLIEI</sequence>
<evidence type="ECO:0000256" key="3">
    <source>
        <dbReference type="ARBA" id="ARBA00022960"/>
    </source>
</evidence>
<evidence type="ECO:0000313" key="10">
    <source>
        <dbReference type="Proteomes" id="UP000198619"/>
    </source>
</evidence>
<feature type="binding site" evidence="8">
    <location>
        <begin position="187"/>
        <end position="188"/>
    </location>
    <ligand>
        <name>substrate</name>
    </ligand>
</feature>
<keyword evidence="10" id="KW-1185">Reference proteome</keyword>
<dbReference type="NCBIfam" id="TIGR00067">
    <property type="entry name" value="glut_race"/>
    <property type="match status" value="1"/>
</dbReference>
<dbReference type="GO" id="GO:0008881">
    <property type="term" value="F:glutamate racemase activity"/>
    <property type="evidence" value="ECO:0007669"/>
    <property type="project" value="UniProtKB-UniRule"/>
</dbReference>
<evidence type="ECO:0000256" key="1">
    <source>
        <dbReference type="ARBA" id="ARBA00001602"/>
    </source>
</evidence>
<dbReference type="PROSITE" id="PS00923">
    <property type="entry name" value="ASP_GLU_RACEMASE_1"/>
    <property type="match status" value="1"/>
</dbReference>
<comment type="caution">
    <text evidence="8">Lacks conserved residue(s) required for the propagation of feature annotation.</text>
</comment>
<dbReference type="EMBL" id="FOKI01000014">
    <property type="protein sequence ID" value="SFB15574.1"/>
    <property type="molecule type" value="Genomic_DNA"/>
</dbReference>
<dbReference type="RefSeq" id="WP_090041233.1">
    <property type="nucleotide sequence ID" value="NZ_FOKI01000014.1"/>
</dbReference>